<evidence type="ECO:0000256" key="2">
    <source>
        <dbReference type="ARBA" id="ARBA00022603"/>
    </source>
</evidence>
<evidence type="ECO:0000313" key="10">
    <source>
        <dbReference type="Proteomes" id="UP000238350"/>
    </source>
</evidence>
<dbReference type="GO" id="GO:0000179">
    <property type="term" value="F:rRNA (adenine-N6,N6-)-dimethyltransferase activity"/>
    <property type="evidence" value="ECO:0007669"/>
    <property type="project" value="UniProtKB-UniRule"/>
</dbReference>
<dbReference type="InterPro" id="IPR001737">
    <property type="entry name" value="KsgA/Erm"/>
</dbReference>
<proteinExistence type="inferred from homology"/>
<dbReference type="EC" id="2.1.1.-" evidence="8"/>
<dbReference type="SUPFAM" id="SSF53335">
    <property type="entry name" value="S-adenosyl-L-methionine-dependent methyltransferases"/>
    <property type="match status" value="1"/>
</dbReference>
<accession>A0A2T0FN56</accession>
<dbReference type="OrthoDB" id="16079at2759"/>
<dbReference type="GO" id="GO:0034246">
    <property type="term" value="F:mitochondrial transcription factor activity"/>
    <property type="evidence" value="ECO:0007669"/>
    <property type="project" value="TreeGrafter"/>
</dbReference>
<dbReference type="GO" id="GO:0006391">
    <property type="term" value="P:transcription initiation at mitochondrial promoter"/>
    <property type="evidence" value="ECO:0007669"/>
    <property type="project" value="TreeGrafter"/>
</dbReference>
<dbReference type="PANTHER" id="PTHR11727">
    <property type="entry name" value="DIMETHYLADENOSINE TRANSFERASE"/>
    <property type="match status" value="1"/>
</dbReference>
<dbReference type="GO" id="GO:0005759">
    <property type="term" value="C:mitochondrial matrix"/>
    <property type="evidence" value="ECO:0007669"/>
    <property type="project" value="TreeGrafter"/>
</dbReference>
<dbReference type="PANTHER" id="PTHR11727:SF17">
    <property type="entry name" value="DIMETHYLADENOSINE TRANSFERASE 1, MITOCHONDRIAL"/>
    <property type="match status" value="1"/>
</dbReference>
<evidence type="ECO:0000256" key="1">
    <source>
        <dbReference type="ARBA" id="ARBA00004173"/>
    </source>
</evidence>
<feature type="binding site" evidence="7">
    <location>
        <position position="130"/>
    </location>
    <ligand>
        <name>S-adenosyl-L-methionine</name>
        <dbReference type="ChEBI" id="CHEBI:59789"/>
    </ligand>
</feature>
<comment type="similarity">
    <text evidence="7 8">Belongs to the class I-like SAM-binding methyltransferase superfamily. rRNA adenine N(6)-methyltransferase family.</text>
</comment>
<comment type="caution">
    <text evidence="7">Lacks conserved residue(s) required for the propagation of feature annotation.</text>
</comment>
<dbReference type="InterPro" id="IPR023165">
    <property type="entry name" value="rRNA_Ade_diMease-like_C"/>
</dbReference>
<evidence type="ECO:0000313" key="9">
    <source>
        <dbReference type="EMBL" id="PRT56422.1"/>
    </source>
</evidence>
<evidence type="ECO:0000256" key="7">
    <source>
        <dbReference type="PROSITE-ProRule" id="PRU01026"/>
    </source>
</evidence>
<dbReference type="GO" id="GO:0034245">
    <property type="term" value="C:mitochondrial DNA-directed RNA polymerase complex"/>
    <property type="evidence" value="ECO:0007669"/>
    <property type="project" value="TreeGrafter"/>
</dbReference>
<dbReference type="AlphaFoldDB" id="A0A2T0FN56"/>
<feature type="binding site" evidence="7">
    <location>
        <position position="95"/>
    </location>
    <ligand>
        <name>S-adenosyl-L-methionine</name>
        <dbReference type="ChEBI" id="CHEBI:59789"/>
    </ligand>
</feature>
<dbReference type="GO" id="GO:0003723">
    <property type="term" value="F:RNA binding"/>
    <property type="evidence" value="ECO:0007669"/>
    <property type="project" value="UniProtKB-UniRule"/>
</dbReference>
<dbReference type="Proteomes" id="UP000238350">
    <property type="component" value="Unassembled WGS sequence"/>
</dbReference>
<reference evidence="9 10" key="1">
    <citation type="submission" date="2017-04" db="EMBL/GenBank/DDBJ databases">
        <title>Genome sequencing of [Candida] sorbophila.</title>
        <authorList>
            <person name="Ahn J.O."/>
        </authorList>
    </citation>
    <scope>NUCLEOTIDE SEQUENCE [LARGE SCALE GENOMIC DNA]</scope>
    <source>
        <strain evidence="9 10">DS02</strain>
    </source>
</reference>
<gene>
    <name evidence="9" type="ORF">B9G98_04042</name>
</gene>
<dbReference type="RefSeq" id="XP_024666367.1">
    <property type="nucleotide sequence ID" value="XM_024810599.1"/>
</dbReference>
<evidence type="ECO:0000256" key="8">
    <source>
        <dbReference type="RuleBase" id="RU362106"/>
    </source>
</evidence>
<keyword evidence="3 7" id="KW-0808">Transferase</keyword>
<comment type="subcellular location">
    <subcellularLocation>
        <location evidence="1">Mitochondrion</location>
    </subcellularLocation>
</comment>
<dbReference type="Pfam" id="PF00398">
    <property type="entry name" value="RrnaAD"/>
    <property type="match status" value="1"/>
</dbReference>
<keyword evidence="2 7" id="KW-0489">Methyltransferase</keyword>
<keyword evidence="10" id="KW-1185">Reference proteome</keyword>
<dbReference type="STRING" id="45607.A0A2T0FN56"/>
<dbReference type="InterPro" id="IPR029063">
    <property type="entry name" value="SAM-dependent_MTases_sf"/>
</dbReference>
<evidence type="ECO:0000256" key="4">
    <source>
        <dbReference type="ARBA" id="ARBA00022691"/>
    </source>
</evidence>
<evidence type="ECO:0000256" key="6">
    <source>
        <dbReference type="ARBA" id="ARBA00024915"/>
    </source>
</evidence>
<comment type="caution">
    <text evidence="9">The sequence shown here is derived from an EMBL/GenBank/DDBJ whole genome shotgun (WGS) entry which is preliminary data.</text>
</comment>
<feature type="binding site" evidence="7">
    <location>
        <position position="72"/>
    </location>
    <ligand>
        <name>S-adenosyl-L-methionine</name>
        <dbReference type="ChEBI" id="CHEBI:59789"/>
    </ligand>
</feature>
<organism evidence="9 10">
    <name type="scientific">Wickerhamiella sorbophila</name>
    <dbReference type="NCBI Taxonomy" id="45607"/>
    <lineage>
        <taxon>Eukaryota</taxon>
        <taxon>Fungi</taxon>
        <taxon>Dikarya</taxon>
        <taxon>Ascomycota</taxon>
        <taxon>Saccharomycotina</taxon>
        <taxon>Dipodascomycetes</taxon>
        <taxon>Dipodascales</taxon>
        <taxon>Trichomonascaceae</taxon>
        <taxon>Wickerhamiella</taxon>
    </lineage>
</organism>
<evidence type="ECO:0000256" key="3">
    <source>
        <dbReference type="ARBA" id="ARBA00022679"/>
    </source>
</evidence>
<dbReference type="PROSITE" id="PS51689">
    <property type="entry name" value="SAM_RNA_A_N6_MT"/>
    <property type="match status" value="1"/>
</dbReference>
<sequence length="343" mass="39277">MQNTKGEWQKVITRLHNRKNFANYDLATQAIRKLGYPDFYKNATIVDAYSGAGVFSAALHNELNPSTHIILEPLKGYYKFLKILERPNVFVEDLDPFRWGSFGTLREQGKLAPEEQPYSQVHNKLLFVANLSHPQGEQLTAQYLNCISNRSWLEKYGRVRLLLWMRAKVAEKLVANAGELGRHRMAVQRDSCCDVRVVFHEPFSSKANSGAQGYPALLKTPLCEYDYKRDVKAQSHSPLSLIELTPKEQEVENLDEFEYVNKMLFISRSTPLRASLNTLGPGGSDDLAEPLKDLLDKVPTDLTIPELERIVKAFVNWPFRPDFLHNFYEEALMGRGSNEDKHF</sequence>
<evidence type="ECO:0000256" key="5">
    <source>
        <dbReference type="ARBA" id="ARBA00022884"/>
    </source>
</evidence>
<keyword evidence="4 7" id="KW-0949">S-adenosyl-L-methionine</keyword>
<name>A0A2T0FN56_9ASCO</name>
<protein>
    <recommendedName>
        <fullName evidence="8">rRNA adenine N(6)-methyltransferase</fullName>
        <ecNumber evidence="8">2.1.1.-</ecNumber>
    </recommendedName>
</protein>
<keyword evidence="8" id="KW-0698">rRNA processing</keyword>
<keyword evidence="5 7" id="KW-0694">RNA-binding</keyword>
<dbReference type="Gene3D" id="3.40.50.150">
    <property type="entry name" value="Vaccinia Virus protein VP39"/>
    <property type="match status" value="1"/>
</dbReference>
<dbReference type="EMBL" id="NDIQ01000022">
    <property type="protein sequence ID" value="PRT56422.1"/>
    <property type="molecule type" value="Genomic_DNA"/>
</dbReference>
<feature type="binding site" evidence="7">
    <location>
        <position position="20"/>
    </location>
    <ligand>
        <name>S-adenosyl-L-methionine</name>
        <dbReference type="ChEBI" id="CHEBI:59789"/>
    </ligand>
</feature>
<dbReference type="GeneID" id="36517790"/>
<comment type="function">
    <text evidence="6">Mitochondrial transcription factor that confers selective promoter recognition on the core subunit of the yeast mitochondrial RNA polymerase. Interacts with DNA in a non-specific manner.</text>
</comment>
<dbReference type="Gene3D" id="1.10.8.100">
    <property type="entry name" value="Ribosomal RNA adenine dimethylase-like, domain 2"/>
    <property type="match status" value="1"/>
</dbReference>